<dbReference type="GO" id="GO:0009626">
    <property type="term" value="P:plant-type hypersensitive response"/>
    <property type="evidence" value="ECO:0007669"/>
    <property type="project" value="UniProtKB-ARBA"/>
</dbReference>
<evidence type="ECO:0000313" key="12">
    <source>
        <dbReference type="Proteomes" id="UP000006038"/>
    </source>
</evidence>
<feature type="domain" description="NB-ARC" evidence="7">
    <location>
        <begin position="110"/>
        <end position="283"/>
    </location>
</feature>
<dbReference type="InterPro" id="IPR041118">
    <property type="entry name" value="Rx_N"/>
</dbReference>
<feature type="domain" description="Disease resistance protein winged helix" evidence="9">
    <location>
        <begin position="365"/>
        <end position="416"/>
    </location>
</feature>
<keyword evidence="2" id="KW-0433">Leucine-rich repeat</keyword>
<reference evidence="11" key="1">
    <citation type="journal article" date="2013" name="Nat. Commun.">
        <title>Whole-genome sequencing of Oryza brachyantha reveals mechanisms underlying Oryza genome evolution.</title>
        <authorList>
            <person name="Chen J."/>
            <person name="Huang Q."/>
            <person name="Gao D."/>
            <person name="Wang J."/>
            <person name="Lang Y."/>
            <person name="Liu T."/>
            <person name="Li B."/>
            <person name="Bai Z."/>
            <person name="Luis Goicoechea J."/>
            <person name="Liang C."/>
            <person name="Chen C."/>
            <person name="Zhang W."/>
            <person name="Sun S."/>
            <person name="Liao Y."/>
            <person name="Zhang X."/>
            <person name="Yang L."/>
            <person name="Song C."/>
            <person name="Wang M."/>
            <person name="Shi J."/>
            <person name="Liu G."/>
            <person name="Liu J."/>
            <person name="Zhou H."/>
            <person name="Zhou W."/>
            <person name="Yu Q."/>
            <person name="An N."/>
            <person name="Chen Y."/>
            <person name="Cai Q."/>
            <person name="Wang B."/>
            <person name="Liu B."/>
            <person name="Min J."/>
            <person name="Huang Y."/>
            <person name="Wu H."/>
            <person name="Li Z."/>
            <person name="Zhang Y."/>
            <person name="Yin Y."/>
            <person name="Song W."/>
            <person name="Jiang J."/>
            <person name="Jackson S.A."/>
            <person name="Wing R.A."/>
            <person name="Wang J."/>
            <person name="Chen M."/>
        </authorList>
    </citation>
    <scope>NUCLEOTIDE SEQUENCE [LARGE SCALE GENOMIC DNA]</scope>
    <source>
        <strain evidence="11">cv. IRGC 101232</strain>
    </source>
</reference>
<evidence type="ECO:0000313" key="11">
    <source>
        <dbReference type="EnsemblPlants" id="OB11G17350.1"/>
    </source>
</evidence>
<dbReference type="PRINTS" id="PR00364">
    <property type="entry name" value="DISEASERSIST"/>
</dbReference>
<dbReference type="Gramene" id="OB11G17350.1">
    <property type="protein sequence ID" value="OB11G17350.1"/>
    <property type="gene ID" value="OB11G17350"/>
</dbReference>
<dbReference type="FunFam" id="1.10.10.10:FF:000322">
    <property type="entry name" value="Probable disease resistance protein At1g63360"/>
    <property type="match status" value="1"/>
</dbReference>
<dbReference type="EnsemblPlants" id="OB11G17350.1">
    <property type="protein sequence ID" value="OB11G17350.1"/>
    <property type="gene ID" value="OB11G17350"/>
</dbReference>
<evidence type="ECO:0000256" key="5">
    <source>
        <dbReference type="ARBA" id="ARBA00022821"/>
    </source>
</evidence>
<dbReference type="InterPro" id="IPR002182">
    <property type="entry name" value="NB-ARC"/>
</dbReference>
<dbReference type="Pfam" id="PF18052">
    <property type="entry name" value="Rx_N"/>
    <property type="match status" value="1"/>
</dbReference>
<evidence type="ECO:0008006" key="13">
    <source>
        <dbReference type="Google" id="ProtNLM"/>
    </source>
</evidence>
<dbReference type="Gene3D" id="1.10.10.10">
    <property type="entry name" value="Winged helix-like DNA-binding domain superfamily/Winged helix DNA-binding domain"/>
    <property type="match status" value="1"/>
</dbReference>
<dbReference type="InterPro" id="IPR055414">
    <property type="entry name" value="LRR_R13L4/SHOC2-like"/>
</dbReference>
<reference evidence="11" key="2">
    <citation type="submission" date="2013-04" db="UniProtKB">
        <authorList>
            <consortium name="EnsemblPlants"/>
        </authorList>
    </citation>
    <scope>IDENTIFICATION</scope>
</reference>
<evidence type="ECO:0000256" key="2">
    <source>
        <dbReference type="ARBA" id="ARBA00022614"/>
    </source>
</evidence>
<name>J3N7E9_ORYBR</name>
<evidence type="ECO:0000259" key="9">
    <source>
        <dbReference type="Pfam" id="PF23559"/>
    </source>
</evidence>
<keyword evidence="3" id="KW-0677">Repeat</keyword>
<keyword evidence="5" id="KW-0611">Plant defense</keyword>
<keyword evidence="12" id="KW-1185">Reference proteome</keyword>
<keyword evidence="4" id="KW-0547">Nucleotide-binding</keyword>
<comment type="similarity">
    <text evidence="1">Belongs to the disease resistance NB-LRR family.</text>
</comment>
<dbReference type="InterPro" id="IPR027417">
    <property type="entry name" value="P-loop_NTPase"/>
</dbReference>
<dbReference type="Gene3D" id="1.10.8.430">
    <property type="entry name" value="Helical domain of apoptotic protease-activating factors"/>
    <property type="match status" value="1"/>
</dbReference>
<sequence>MAELLVSSSTGVMGAVLTKLAAMLSDECKALKNVRGDIEALKQELEAMHGFLQKMTNVEEPDHQAKLRVRDVRELSYDIEDNIDKLMVHIHHESSPKVEDASELVGIDAPTEELIKWLKDEEDESPDQLKVVSIVGFGGLGKTTLANQVYNSLGANFECRAFVPISRTPDITKILGSILSQITMKEDAIVTAGDQHEVISKIRDFLKYKRYFIVVDDIWDPQAWEIIKYAFVKNSSGSRIIITTRVTGVAESCSSSHGLVYQIKPLSDIDSKKLFFKRIFSSKEECPSDHIEASDEILKKCGGLPLAIISISSLLATRRTEKDLWNRVRRSVGFAFGESSDHVDTMRRMELPYHLRSCLLYLATFPEDYEIERTRVVHGWIIEGFIHGEDGQDLIQLGDKCFHELINSSLVQPLSIGYDDDSDGDVNISPKQNNTSHLRSLSVFMYHKQVLSCVMEFSSLRLLDLQGCSFLENHHLKNIARLSQLRYLNVARTPITELPSEIGDLQCLEILNAEYTRISVLPQAVTRLKRLEHLLVSLDTKLPDGIGNLKNLLELNPIIILTYSLDFVEELGEVTNLRCLGIRWLSYDTEGDKAYKEKLMSSLCKLRNLQKLSIWLRTHESIGVHDFLPALNSIYRVAVFVPKLWKVLREWLKSLVKLESLSILLSEPMEQEEFEFVGSIPGLLNLVLCIDGGLSKTGHISIVRPGFQQLQRFKFASTSYGAFVIQEGAMPVLKDLQLYIN</sequence>
<accession>J3N7E9</accession>
<dbReference type="GO" id="GO:0002758">
    <property type="term" value="P:innate immune response-activating signaling pathway"/>
    <property type="evidence" value="ECO:0007669"/>
    <property type="project" value="UniProtKB-ARBA"/>
</dbReference>
<dbReference type="OMA" id="HESIGVH"/>
<proteinExistence type="inferred from homology"/>
<feature type="domain" description="Disease resistance N-terminal" evidence="8">
    <location>
        <begin position="12"/>
        <end position="95"/>
    </location>
</feature>
<dbReference type="SUPFAM" id="SSF52540">
    <property type="entry name" value="P-loop containing nucleoside triphosphate hydrolases"/>
    <property type="match status" value="1"/>
</dbReference>
<dbReference type="InterPro" id="IPR042197">
    <property type="entry name" value="Apaf_helical"/>
</dbReference>
<dbReference type="FunFam" id="3.40.50.300:FF:001091">
    <property type="entry name" value="Probable disease resistance protein At1g61300"/>
    <property type="match status" value="1"/>
</dbReference>
<dbReference type="InterPro" id="IPR044974">
    <property type="entry name" value="Disease_R_plants"/>
</dbReference>
<feature type="domain" description="Disease resistance R13L4/SHOC-2-like LRR" evidence="10">
    <location>
        <begin position="437"/>
        <end position="740"/>
    </location>
</feature>
<dbReference type="InterPro" id="IPR036388">
    <property type="entry name" value="WH-like_DNA-bd_sf"/>
</dbReference>
<dbReference type="InterPro" id="IPR038005">
    <property type="entry name" value="RX-like_CC"/>
</dbReference>
<dbReference type="Gene3D" id="3.40.50.300">
    <property type="entry name" value="P-loop containing nucleotide triphosphate hydrolases"/>
    <property type="match status" value="1"/>
</dbReference>
<dbReference type="PANTHER" id="PTHR23155:SF901">
    <property type="entry name" value="DISEASE RESISTANCE PROTEIN RPM1"/>
    <property type="match status" value="1"/>
</dbReference>
<dbReference type="eggNOG" id="KOG4658">
    <property type="taxonomic scope" value="Eukaryota"/>
</dbReference>
<dbReference type="Gene3D" id="3.80.10.10">
    <property type="entry name" value="Ribonuclease Inhibitor"/>
    <property type="match status" value="1"/>
</dbReference>
<dbReference type="CDD" id="cd14798">
    <property type="entry name" value="RX-CC_like"/>
    <property type="match status" value="1"/>
</dbReference>
<keyword evidence="6" id="KW-0175">Coiled coil</keyword>
<evidence type="ECO:0000256" key="1">
    <source>
        <dbReference type="ARBA" id="ARBA00008894"/>
    </source>
</evidence>
<organism evidence="11">
    <name type="scientific">Oryza brachyantha</name>
    <name type="common">malo sina</name>
    <dbReference type="NCBI Taxonomy" id="4533"/>
    <lineage>
        <taxon>Eukaryota</taxon>
        <taxon>Viridiplantae</taxon>
        <taxon>Streptophyta</taxon>
        <taxon>Embryophyta</taxon>
        <taxon>Tracheophyta</taxon>
        <taxon>Spermatophyta</taxon>
        <taxon>Magnoliopsida</taxon>
        <taxon>Liliopsida</taxon>
        <taxon>Poales</taxon>
        <taxon>Poaceae</taxon>
        <taxon>BOP clade</taxon>
        <taxon>Oryzoideae</taxon>
        <taxon>Oryzeae</taxon>
        <taxon>Oryzinae</taxon>
        <taxon>Oryza</taxon>
    </lineage>
</organism>
<dbReference type="GO" id="GO:0043531">
    <property type="term" value="F:ADP binding"/>
    <property type="evidence" value="ECO:0007669"/>
    <property type="project" value="InterPro"/>
</dbReference>
<evidence type="ECO:0000259" key="10">
    <source>
        <dbReference type="Pfam" id="PF23598"/>
    </source>
</evidence>
<dbReference type="Pfam" id="PF00931">
    <property type="entry name" value="NB-ARC"/>
    <property type="match status" value="1"/>
</dbReference>
<evidence type="ECO:0000256" key="6">
    <source>
        <dbReference type="ARBA" id="ARBA00023054"/>
    </source>
</evidence>
<dbReference type="GO" id="GO:0042742">
    <property type="term" value="P:defense response to bacterium"/>
    <property type="evidence" value="ECO:0007669"/>
    <property type="project" value="UniProtKB-ARBA"/>
</dbReference>
<dbReference type="Proteomes" id="UP000006038">
    <property type="component" value="Chromosome 11"/>
</dbReference>
<evidence type="ECO:0000256" key="4">
    <source>
        <dbReference type="ARBA" id="ARBA00022741"/>
    </source>
</evidence>
<evidence type="ECO:0000259" key="8">
    <source>
        <dbReference type="Pfam" id="PF18052"/>
    </source>
</evidence>
<evidence type="ECO:0000256" key="3">
    <source>
        <dbReference type="ARBA" id="ARBA00022737"/>
    </source>
</evidence>
<evidence type="ECO:0000259" key="7">
    <source>
        <dbReference type="Pfam" id="PF00931"/>
    </source>
</evidence>
<dbReference type="InterPro" id="IPR032675">
    <property type="entry name" value="LRR_dom_sf"/>
</dbReference>
<protein>
    <recommendedName>
        <fullName evidence="13">NB-ARC domain-containing protein</fullName>
    </recommendedName>
</protein>
<dbReference type="SUPFAM" id="SSF52047">
    <property type="entry name" value="RNI-like"/>
    <property type="match status" value="1"/>
</dbReference>
<dbReference type="PANTHER" id="PTHR23155">
    <property type="entry name" value="DISEASE RESISTANCE PROTEIN RP"/>
    <property type="match status" value="1"/>
</dbReference>
<dbReference type="Pfam" id="PF23598">
    <property type="entry name" value="LRR_14"/>
    <property type="match status" value="1"/>
</dbReference>
<dbReference type="Pfam" id="PF23559">
    <property type="entry name" value="WHD_DRP"/>
    <property type="match status" value="1"/>
</dbReference>
<dbReference type="InterPro" id="IPR058922">
    <property type="entry name" value="WHD_DRP"/>
</dbReference>
<dbReference type="HOGENOM" id="CLU_000837_25_0_1"/>
<dbReference type="AlphaFoldDB" id="J3N7E9"/>